<dbReference type="PROSITE" id="PS51257">
    <property type="entry name" value="PROKAR_LIPOPROTEIN"/>
    <property type="match status" value="1"/>
</dbReference>
<dbReference type="PANTHER" id="PTHR11731:SF193">
    <property type="entry name" value="DIPEPTIDYL PEPTIDASE 9"/>
    <property type="match status" value="1"/>
</dbReference>
<dbReference type="Gene3D" id="2.140.10.30">
    <property type="entry name" value="Dipeptidylpeptidase IV, N-terminal domain"/>
    <property type="match status" value="1"/>
</dbReference>
<dbReference type="RefSeq" id="WP_222991224.1">
    <property type="nucleotide sequence ID" value="NZ_JAINVV010000008.1"/>
</dbReference>
<gene>
    <name evidence="4" type="ORF">K7G82_17670</name>
</gene>
<dbReference type="Gene3D" id="3.40.50.1820">
    <property type="entry name" value="alpha/beta hydrolase"/>
    <property type="match status" value="1"/>
</dbReference>
<dbReference type="InterPro" id="IPR050278">
    <property type="entry name" value="Serine_Prot_S9B/DPPIV"/>
</dbReference>
<evidence type="ECO:0000259" key="3">
    <source>
        <dbReference type="Pfam" id="PF00930"/>
    </source>
</evidence>
<dbReference type="SUPFAM" id="SSF53474">
    <property type="entry name" value="alpha/beta-Hydrolases"/>
    <property type="match status" value="1"/>
</dbReference>
<evidence type="ECO:0000313" key="5">
    <source>
        <dbReference type="Proteomes" id="UP000706039"/>
    </source>
</evidence>
<dbReference type="InterPro" id="IPR001375">
    <property type="entry name" value="Peptidase_S9_cat"/>
</dbReference>
<dbReference type="InterPro" id="IPR002469">
    <property type="entry name" value="Peptidase_S9B_N"/>
</dbReference>
<reference evidence="4 5" key="1">
    <citation type="submission" date="2021-08" db="EMBL/GenBank/DDBJ databases">
        <authorList>
            <person name="Tuo L."/>
        </authorList>
    </citation>
    <scope>NUCLEOTIDE SEQUENCE [LARGE SCALE GENOMIC DNA]</scope>
    <source>
        <strain evidence="4 5">JCM 31229</strain>
    </source>
</reference>
<accession>A0ABS7PS17</accession>
<organism evidence="4 5">
    <name type="scientific">Sphingomonas colocasiae</name>
    <dbReference type="NCBI Taxonomy" id="1848973"/>
    <lineage>
        <taxon>Bacteria</taxon>
        <taxon>Pseudomonadati</taxon>
        <taxon>Pseudomonadota</taxon>
        <taxon>Alphaproteobacteria</taxon>
        <taxon>Sphingomonadales</taxon>
        <taxon>Sphingomonadaceae</taxon>
        <taxon>Sphingomonas</taxon>
    </lineage>
</organism>
<feature type="domain" description="Peptidase S9 prolyl oligopeptidase catalytic" evidence="2">
    <location>
        <begin position="587"/>
        <end position="787"/>
    </location>
</feature>
<sequence>MDRSVARCALAMIAALGCSPATAQERPDLAPAERFTFDRITGTVANADIVTHWIAGKDSLWYKRTDANGDKAFVLVDAASGRAKPAFDHALLARGLSATLQRPVAANALPFDDFRYSADGKSLAIDVGGKRLRCAIVKGTCDTLPSAAGESVSPDGRWIAFVRDHNLWVRPADGGEAFALTTDGIRDHAYAGTSGDTMSAVTQQRSGVPGMPAVLWSPDSSKLATQWIDEREVGEYHLVESIPADGSLRPRLYSYRYPLPGDKAVATARIVMFDLATRKRTDVAAEPLIAAYWNPIQGGQLWWSKDGQQLYFLNRDRFYREVGLNVADSGTGESRRILSEKGDTNLTINWFREKPLARTLANGDVIWFSERSGWAHLYYYRKDGTLRNPITSGAWLVRNVLAVDEAAQRVFFSGLARDPARQPYDQYVYSVKFDGSDLRLLTPEDADHVQMEPSVSVGANRAVSADPAELPARATFSASGRYFVDSFSRPDLAPRLVLRRADGTLVRMLETADGGKAFRTGAPLPEPFSTLAADGRTRLYGTMFKPSDFDPAKRYAVVELNYPGPQSVINSRYFTSAFSNRIGTQDRQALAELGFIVITMDGRGGPFRSKAFWNESYGRMGTAGTLEDHVVSLKQLAGSRPWMDLDRVGIFGHSGGGYASVQAILTYPDVYKVAVAGAGDHDQRIYQAMWSDLYNGPDLKGLDATVTPDLAARLKGKLLLVHGEMDDNVHPASTMRLADALMKADKDFDMLIVPGTNHLLVDPGNPSDTVTRYLQHKRWAYFVEHLGGPKTSE</sequence>
<feature type="domain" description="Dipeptidylpeptidase IV N-terminal" evidence="3">
    <location>
        <begin position="147"/>
        <end position="493"/>
    </location>
</feature>
<protein>
    <submittedName>
        <fullName evidence="4">S9 family peptidase</fullName>
    </submittedName>
</protein>
<dbReference type="Proteomes" id="UP000706039">
    <property type="component" value="Unassembled WGS sequence"/>
</dbReference>
<dbReference type="EMBL" id="JAINVV010000008">
    <property type="protein sequence ID" value="MBY8824137.1"/>
    <property type="molecule type" value="Genomic_DNA"/>
</dbReference>
<feature type="chain" id="PRO_5047095225" evidence="1">
    <location>
        <begin position="24"/>
        <end position="793"/>
    </location>
</feature>
<dbReference type="InterPro" id="IPR029058">
    <property type="entry name" value="AB_hydrolase_fold"/>
</dbReference>
<feature type="signal peptide" evidence="1">
    <location>
        <begin position="1"/>
        <end position="23"/>
    </location>
</feature>
<dbReference type="SUPFAM" id="SSF82171">
    <property type="entry name" value="DPP6 N-terminal domain-like"/>
    <property type="match status" value="1"/>
</dbReference>
<proteinExistence type="predicted"/>
<evidence type="ECO:0000313" key="4">
    <source>
        <dbReference type="EMBL" id="MBY8824137.1"/>
    </source>
</evidence>
<evidence type="ECO:0000259" key="2">
    <source>
        <dbReference type="Pfam" id="PF00326"/>
    </source>
</evidence>
<comment type="caution">
    <text evidence="4">The sequence shown here is derived from an EMBL/GenBank/DDBJ whole genome shotgun (WGS) entry which is preliminary data.</text>
</comment>
<keyword evidence="1" id="KW-0732">Signal</keyword>
<keyword evidence="5" id="KW-1185">Reference proteome</keyword>
<dbReference type="PANTHER" id="PTHR11731">
    <property type="entry name" value="PROTEASE FAMILY S9B,C DIPEPTIDYL-PEPTIDASE IV-RELATED"/>
    <property type="match status" value="1"/>
</dbReference>
<dbReference type="Pfam" id="PF00930">
    <property type="entry name" value="DPPIV_N"/>
    <property type="match status" value="1"/>
</dbReference>
<evidence type="ECO:0000256" key="1">
    <source>
        <dbReference type="SAM" id="SignalP"/>
    </source>
</evidence>
<dbReference type="Pfam" id="PF00326">
    <property type="entry name" value="Peptidase_S9"/>
    <property type="match status" value="1"/>
</dbReference>
<name>A0ABS7PS17_9SPHN</name>